<evidence type="ECO:0000313" key="2">
    <source>
        <dbReference type="EMBL" id="KAB1220808.1"/>
    </source>
</evidence>
<dbReference type="EMBL" id="RXIC02000021">
    <property type="protein sequence ID" value="KAB1220808.1"/>
    <property type="molecule type" value="Genomic_DNA"/>
</dbReference>
<dbReference type="AlphaFoldDB" id="A0A6A1WAT3"/>
<name>A0A6A1WAT3_9ROSI</name>
<dbReference type="PANTHER" id="PTHR33463:SF203">
    <property type="entry name" value="AAA+ ATPASE DOMAIN-CONTAINING PROTEIN"/>
    <property type="match status" value="1"/>
</dbReference>
<dbReference type="OrthoDB" id="1737802at2759"/>
<reference evidence="2 3" key="1">
    <citation type="journal article" date="2019" name="Plant Biotechnol. J.">
        <title>The red bayberry genome and genetic basis of sex determination.</title>
        <authorList>
            <person name="Jia H.M."/>
            <person name="Jia H.J."/>
            <person name="Cai Q.L."/>
            <person name="Wang Y."/>
            <person name="Zhao H.B."/>
            <person name="Yang W.F."/>
            <person name="Wang G.Y."/>
            <person name="Li Y.H."/>
            <person name="Zhan D.L."/>
            <person name="Shen Y.T."/>
            <person name="Niu Q.F."/>
            <person name="Chang L."/>
            <person name="Qiu J."/>
            <person name="Zhao L."/>
            <person name="Xie H.B."/>
            <person name="Fu W.Y."/>
            <person name="Jin J."/>
            <person name="Li X.W."/>
            <person name="Jiao Y."/>
            <person name="Zhou C.C."/>
            <person name="Tu T."/>
            <person name="Chai C.Y."/>
            <person name="Gao J.L."/>
            <person name="Fan L.J."/>
            <person name="van de Weg E."/>
            <person name="Wang J.Y."/>
            <person name="Gao Z.S."/>
        </authorList>
    </citation>
    <scope>NUCLEOTIDE SEQUENCE [LARGE SCALE GENOMIC DNA]</scope>
    <source>
        <tissue evidence="2">Leaves</tissue>
    </source>
</reference>
<keyword evidence="3" id="KW-1185">Reference proteome</keyword>
<dbReference type="InterPro" id="IPR050905">
    <property type="entry name" value="Plant_NBS-LRR"/>
</dbReference>
<comment type="caution">
    <text evidence="2">The sequence shown here is derived from an EMBL/GenBank/DDBJ whole genome shotgun (WGS) entry which is preliminary data.</text>
</comment>
<protein>
    <submittedName>
        <fullName evidence="2">Uncharacterized protein</fullName>
    </submittedName>
</protein>
<evidence type="ECO:0000313" key="3">
    <source>
        <dbReference type="Proteomes" id="UP000516437"/>
    </source>
</evidence>
<sequence>MEIVLAIFGKIGECLVAPIGHQCGYLIYHDRNIENFKDHFQKLRDKRDAVQQSVDTAKWNDEAIAGEVQIWLTNAGKKNEDMQRFIADVEVKKMCLNGWCPDMKSRYSLSRKAQKNTEAIIELIKEGDKYDRVYISARRPLEVVSSSTEGFKDFESRKTIIKDVMEALRDHNIHMIAICGYGRDRKN</sequence>
<gene>
    <name evidence="2" type="ORF">CJ030_MR3G003308</name>
</gene>
<accession>A0A6A1WAT3</accession>
<keyword evidence="1" id="KW-0611">Plant defense</keyword>
<evidence type="ECO:0000256" key="1">
    <source>
        <dbReference type="ARBA" id="ARBA00022821"/>
    </source>
</evidence>
<organism evidence="2 3">
    <name type="scientific">Morella rubra</name>
    <name type="common">Chinese bayberry</name>
    <dbReference type="NCBI Taxonomy" id="262757"/>
    <lineage>
        <taxon>Eukaryota</taxon>
        <taxon>Viridiplantae</taxon>
        <taxon>Streptophyta</taxon>
        <taxon>Embryophyta</taxon>
        <taxon>Tracheophyta</taxon>
        <taxon>Spermatophyta</taxon>
        <taxon>Magnoliopsida</taxon>
        <taxon>eudicotyledons</taxon>
        <taxon>Gunneridae</taxon>
        <taxon>Pentapetalae</taxon>
        <taxon>rosids</taxon>
        <taxon>fabids</taxon>
        <taxon>Fagales</taxon>
        <taxon>Myricaceae</taxon>
        <taxon>Morella</taxon>
    </lineage>
</organism>
<dbReference type="Proteomes" id="UP000516437">
    <property type="component" value="Chromosome 3"/>
</dbReference>
<proteinExistence type="predicted"/>
<dbReference type="PANTHER" id="PTHR33463">
    <property type="entry name" value="NB-ARC DOMAIN-CONTAINING PROTEIN-RELATED"/>
    <property type="match status" value="1"/>
</dbReference>